<evidence type="ECO:0000313" key="3">
    <source>
        <dbReference type="EMBL" id="SPF36895.1"/>
    </source>
</evidence>
<dbReference type="InterPro" id="IPR001563">
    <property type="entry name" value="Peptidase_S10"/>
</dbReference>
<dbReference type="Proteomes" id="UP000238701">
    <property type="component" value="Unassembled WGS sequence"/>
</dbReference>
<dbReference type="AlphaFoldDB" id="A0A2U3KB59"/>
<feature type="signal peptide" evidence="2">
    <location>
        <begin position="1"/>
        <end position="22"/>
    </location>
</feature>
<dbReference type="Pfam" id="PF00450">
    <property type="entry name" value="Peptidase_S10"/>
    <property type="match status" value="1"/>
</dbReference>
<keyword evidence="3" id="KW-0378">Hydrolase</keyword>
<dbReference type="EMBL" id="OMOD01000079">
    <property type="protein sequence ID" value="SPF36895.1"/>
    <property type="molecule type" value="Genomic_DNA"/>
</dbReference>
<keyword evidence="2" id="KW-0732">Signal</keyword>
<evidence type="ECO:0000256" key="1">
    <source>
        <dbReference type="SAM" id="MobiDB-lite"/>
    </source>
</evidence>
<feature type="compositionally biased region" description="Basic and acidic residues" evidence="1">
    <location>
        <begin position="52"/>
        <end position="77"/>
    </location>
</feature>
<evidence type="ECO:0000256" key="2">
    <source>
        <dbReference type="SAM" id="SignalP"/>
    </source>
</evidence>
<dbReference type="InterPro" id="IPR029058">
    <property type="entry name" value="AB_hydrolase_fold"/>
</dbReference>
<dbReference type="Gene3D" id="3.40.50.1820">
    <property type="entry name" value="alpha/beta hydrolase"/>
    <property type="match status" value="1"/>
</dbReference>
<keyword evidence="3" id="KW-0645">Protease</keyword>
<feature type="chain" id="PRO_5015676097" evidence="2">
    <location>
        <begin position="23"/>
        <end position="546"/>
    </location>
</feature>
<protein>
    <submittedName>
        <fullName evidence="3">Peptidase S10, serine carboxypeptidase</fullName>
    </submittedName>
</protein>
<reference evidence="4" key="1">
    <citation type="submission" date="2018-02" db="EMBL/GenBank/DDBJ databases">
        <authorList>
            <person name="Hausmann B."/>
        </authorList>
    </citation>
    <scope>NUCLEOTIDE SEQUENCE [LARGE SCALE GENOMIC DNA]</scope>
    <source>
        <strain evidence="4">Peat soil MAG SbA1</strain>
    </source>
</reference>
<keyword evidence="3" id="KW-0121">Carboxypeptidase</keyword>
<feature type="region of interest" description="Disordered" evidence="1">
    <location>
        <begin position="21"/>
        <end position="83"/>
    </location>
</feature>
<proteinExistence type="predicted"/>
<dbReference type="SUPFAM" id="SSF53474">
    <property type="entry name" value="alpha/beta-Hydrolases"/>
    <property type="match status" value="1"/>
</dbReference>
<feature type="compositionally biased region" description="Low complexity" evidence="1">
    <location>
        <begin position="25"/>
        <end position="51"/>
    </location>
</feature>
<name>A0A2U3KB59_9BACT</name>
<evidence type="ECO:0000313" key="4">
    <source>
        <dbReference type="Proteomes" id="UP000238701"/>
    </source>
</evidence>
<dbReference type="GO" id="GO:0004185">
    <property type="term" value="F:serine-type carboxypeptidase activity"/>
    <property type="evidence" value="ECO:0007669"/>
    <property type="project" value="InterPro"/>
</dbReference>
<dbReference type="OrthoDB" id="9770107at2"/>
<organism evidence="3 4">
    <name type="scientific">Candidatus Sulfotelmatobacter kueseliae</name>
    <dbReference type="NCBI Taxonomy" id="2042962"/>
    <lineage>
        <taxon>Bacteria</taxon>
        <taxon>Pseudomonadati</taxon>
        <taxon>Acidobacteriota</taxon>
        <taxon>Terriglobia</taxon>
        <taxon>Terriglobales</taxon>
        <taxon>Candidatus Korobacteraceae</taxon>
        <taxon>Candidatus Sulfotelmatobacter</taxon>
    </lineage>
</organism>
<accession>A0A2U3KB59</accession>
<dbReference type="GO" id="GO:0006508">
    <property type="term" value="P:proteolysis"/>
    <property type="evidence" value="ECO:0007669"/>
    <property type="project" value="InterPro"/>
</dbReference>
<gene>
    <name evidence="3" type="ORF">SBA1_170020</name>
</gene>
<sequence>MKTICRTLIAVVILLGASLAQQPDSSKPQAAKKPAAVQSGEKPAETAAKPESPAEEKAAPRETAADREKDKEERYDMTEAAPVVTHHQITVDGKPLKYTATAGRLPIKRGDGKTEAEMFYVAYTLDGQEAARRPLTFAFNGGPGSASIWLHMGALGPRKVVLQADGFMPPAPYHIEDNPYTLLDKSDLVLIDAIGTGFSRAADAELMKKFWGMKGDIEAFSEFVRLYISRNERWSSPLFILGESYGTTRAAGIAGYLADRGISFNGITLLSTVLNFETLEDNFTNDQPYIFLVPSFTMIAGYHHKLAPDLAGDMGHARQEAELWAATEYERALDKGDALTPEERQKVIDQLARYTGLSKEVIDEANLRINVQKFTHYLLIDRKVRVGRLDGRYTGPDPNGLLDTPFYDPTGSATQPPFTSVFNNYLRTELGYKVDMPYNVRAPRGPNDTWDWGSAGGGFPDTASAMRQAIVKNPYLKILVMEGYYDLATPYFAANYTVDHLNLPEKYRANISFATYESGHMVYLPVDGLKKMKADQAAFMEKAGGQ</sequence>